<dbReference type="PRINTS" id="PR00455">
    <property type="entry name" value="HTHTETR"/>
</dbReference>
<dbReference type="SUPFAM" id="SSF46689">
    <property type="entry name" value="Homeodomain-like"/>
    <property type="match status" value="1"/>
</dbReference>
<comment type="caution">
    <text evidence="4">The sequence shown here is derived from an EMBL/GenBank/DDBJ whole genome shotgun (WGS) entry which is preliminary data.</text>
</comment>
<gene>
    <name evidence="4" type="ORF">GCM10025751_39620</name>
</gene>
<dbReference type="GO" id="GO:0003677">
    <property type="term" value="F:DNA binding"/>
    <property type="evidence" value="ECO:0007669"/>
    <property type="project" value="UniProtKB-UniRule"/>
</dbReference>
<dbReference type="EMBL" id="BAABKX010000015">
    <property type="protein sequence ID" value="GAA5057544.1"/>
    <property type="molecule type" value="Genomic_DNA"/>
</dbReference>
<dbReference type="Gene3D" id="1.10.357.10">
    <property type="entry name" value="Tetracycline Repressor, domain 2"/>
    <property type="match status" value="1"/>
</dbReference>
<dbReference type="InterPro" id="IPR036271">
    <property type="entry name" value="Tet_transcr_reg_TetR-rel_C_sf"/>
</dbReference>
<dbReference type="InterPro" id="IPR001647">
    <property type="entry name" value="HTH_TetR"/>
</dbReference>
<evidence type="ECO:0000313" key="5">
    <source>
        <dbReference type="Proteomes" id="UP001501729"/>
    </source>
</evidence>
<dbReference type="PROSITE" id="PS01081">
    <property type="entry name" value="HTH_TETR_1"/>
    <property type="match status" value="1"/>
</dbReference>
<feature type="domain" description="HTH tetR-type" evidence="3">
    <location>
        <begin position="10"/>
        <end position="70"/>
    </location>
</feature>
<sequence length="203" mass="23354">MRGFDENQRERIRNELIEAGRDLFSRYGLQKTTIADLTDAVGIANGTFYQFFDSKEMLYFEVVQQEGHKVAEEIIANSLGAEDDPERAIRTFLTALVETMENNPLFQRLMVGDGWDKMMRTVDEVSKEEMDARRAESFAHVLPYIEQWQEEGKLRDGDPVAIVGAMGSVKFLVPYREQIGEEYYPIIRDMLIDTIAAGLTRRE</sequence>
<dbReference type="SUPFAM" id="SSF48498">
    <property type="entry name" value="Tetracyclin repressor-like, C-terminal domain"/>
    <property type="match status" value="1"/>
</dbReference>
<dbReference type="RefSeq" id="WP_227773920.1">
    <property type="nucleotide sequence ID" value="NZ_BAABKX010000015.1"/>
</dbReference>
<feature type="DNA-binding region" description="H-T-H motif" evidence="2">
    <location>
        <begin position="33"/>
        <end position="52"/>
    </location>
</feature>
<dbReference type="PROSITE" id="PS50977">
    <property type="entry name" value="HTH_TETR_2"/>
    <property type="match status" value="1"/>
</dbReference>
<reference evidence="4 5" key="1">
    <citation type="journal article" date="2019" name="Int. J. Syst. Evol. Microbiol.">
        <title>The Global Catalogue of Microorganisms (GCM) 10K type strain sequencing project: providing services to taxonomists for standard genome sequencing and annotation.</title>
        <authorList>
            <consortium name="The Broad Institute Genomics Platform"/>
            <consortium name="The Broad Institute Genome Sequencing Center for Infectious Disease"/>
            <person name="Wu L."/>
            <person name="Ma J."/>
        </authorList>
    </citation>
    <scope>NUCLEOTIDE SEQUENCE [LARGE SCALE GENOMIC DNA]</scope>
    <source>
        <strain evidence="4 5">JCM 17504</strain>
    </source>
</reference>
<dbReference type="GeneID" id="68614167"/>
<dbReference type="PANTHER" id="PTHR43479">
    <property type="entry name" value="ACREF/ENVCD OPERON REPRESSOR-RELATED"/>
    <property type="match status" value="1"/>
</dbReference>
<dbReference type="InterPro" id="IPR023772">
    <property type="entry name" value="DNA-bd_HTH_TetR-type_CS"/>
</dbReference>
<keyword evidence="1 2" id="KW-0238">DNA-binding</keyword>
<name>A0AAV3UM22_9EURY</name>
<dbReference type="InterPro" id="IPR009057">
    <property type="entry name" value="Homeodomain-like_sf"/>
</dbReference>
<dbReference type="Gene3D" id="1.10.10.60">
    <property type="entry name" value="Homeodomain-like"/>
    <property type="match status" value="1"/>
</dbReference>
<dbReference type="Proteomes" id="UP001501729">
    <property type="component" value="Unassembled WGS sequence"/>
</dbReference>
<evidence type="ECO:0000256" key="1">
    <source>
        <dbReference type="ARBA" id="ARBA00023125"/>
    </source>
</evidence>
<dbReference type="Pfam" id="PF00440">
    <property type="entry name" value="TetR_N"/>
    <property type="match status" value="1"/>
</dbReference>
<protein>
    <recommendedName>
        <fullName evidence="3">HTH tetR-type domain-containing protein</fullName>
    </recommendedName>
</protein>
<dbReference type="AlphaFoldDB" id="A0AAV3UM22"/>
<organism evidence="4 5">
    <name type="scientific">Haladaptatus pallidirubidus</name>
    <dbReference type="NCBI Taxonomy" id="1008152"/>
    <lineage>
        <taxon>Archaea</taxon>
        <taxon>Methanobacteriati</taxon>
        <taxon>Methanobacteriota</taxon>
        <taxon>Stenosarchaea group</taxon>
        <taxon>Halobacteria</taxon>
        <taxon>Halobacteriales</taxon>
        <taxon>Haladaptataceae</taxon>
        <taxon>Haladaptatus</taxon>
    </lineage>
</organism>
<dbReference type="InterPro" id="IPR050624">
    <property type="entry name" value="HTH-type_Tx_Regulator"/>
</dbReference>
<dbReference type="PANTHER" id="PTHR43479:SF11">
    <property type="entry name" value="ACREF_ENVCD OPERON REPRESSOR-RELATED"/>
    <property type="match status" value="1"/>
</dbReference>
<accession>A0AAV3UM22</accession>
<evidence type="ECO:0000313" key="4">
    <source>
        <dbReference type="EMBL" id="GAA5057544.1"/>
    </source>
</evidence>
<evidence type="ECO:0000259" key="3">
    <source>
        <dbReference type="PROSITE" id="PS50977"/>
    </source>
</evidence>
<evidence type="ECO:0000256" key="2">
    <source>
        <dbReference type="PROSITE-ProRule" id="PRU00335"/>
    </source>
</evidence>
<proteinExistence type="predicted"/>
<keyword evidence="5" id="KW-1185">Reference proteome</keyword>